<dbReference type="InterPro" id="IPR037257">
    <property type="entry name" value="T2SS_E_N_sf"/>
</dbReference>
<dbReference type="RefSeq" id="WP_248647185.1">
    <property type="nucleotide sequence ID" value="NZ_CP096574.1"/>
</dbReference>
<dbReference type="SUPFAM" id="SSF49265">
    <property type="entry name" value="Fibronectin type III"/>
    <property type="match status" value="1"/>
</dbReference>
<gene>
    <name evidence="2" type="ORF">M1B72_08705</name>
</gene>
<feature type="domain" description="Fibronectin type-III" evidence="1">
    <location>
        <begin position="211"/>
        <end position="307"/>
    </location>
</feature>
<dbReference type="SUPFAM" id="SSF160246">
    <property type="entry name" value="EspE N-terminal domain-like"/>
    <property type="match status" value="3"/>
</dbReference>
<protein>
    <submittedName>
        <fullName evidence="2">Ig-like domain-containing protein</fullName>
    </submittedName>
</protein>
<sequence>MQSPNPLQLISRRALGQILVDGKFVSKRALNQALMEQKTTHELLGGVLVRMGMLKPEDVMAPLFIQPHLARVEDAVKLAAGDRQLLGALLVQSGKVTASQLDEAITEQKRTGERLGEVFMRMGMLTELQLKGLLDWQQNQGAPADTPLRLGELLVATGHITREQLERALAKQGQTGRKIGDVLVAEGYVRRSEVNHAVRLQKMCVNAVVAAILAMGMSSAAAASSVSLQWDPSPDTSVVGYKVHYQPDSSTQPFQGPAPVDVQNVTTASIANLDPAHSYSFAVTAYNAAGEESVYSNVVTIAEMQAPSTALTYPANAATVAGTVSVTADATDNVGVSKVEFYVNGALKATVPSSPYVYSWDTSALPAGSYTLMTKAYDAAGNIGQSQTITVTVANDLTAPTVSLTSPANNMTVSGSVNIAANATDNVGVSRVEFYLNNALLSATNMAPYAYTWDSKTVANGVYNLTAKAYDAAGNLGQSQVLTVNVSNDLIAPTVSLASPVSGTTVSGTVAVTANASDNVGVSKVEFYRNNVLQATVAASPYSYNWDTTQVANGSYTLTAKAYDAVGNVTTSTSSSVSVANPVPDTTAPVVSVSSPANGSSVSGTVAVTAAASDNVAVTKVEFYRNGVLVGTSTAAPYAYSWDTTKVANGSYSLSVKGYDAAGNVGVSQSSAVNVSNPVPDTTAPVVSVSSPASGTSVSGTVAVTAAASDNVAVTKVEFYRNGVLVGTSTAAPYAYSWDTTKVANGSYSLSVKGYDAAGNVGVSQSSAVNVSNPVPDTTAPVVSVSSPASGSSVSGTVTVTAAASDNVAITKIEFYRNGVLVGTDAAAPYAYSWDTTQVANGSYTLTVKGYDAAGNVGVSQSSTVNVANPVKDTIAPTVSITSPANRTTVSGVVTIKASASDNVGVTKVEFYIGGRYLTSLGSAPYSYAWDTTKVSNSTYVVTAIAYDAAGNKKQSSNVYVTVKNRKW</sequence>
<evidence type="ECO:0000313" key="2">
    <source>
        <dbReference type="EMBL" id="UPU37771.1"/>
    </source>
</evidence>
<name>A0ABY4LIF4_9BACT</name>
<dbReference type="InterPro" id="IPR013783">
    <property type="entry name" value="Ig-like_fold"/>
</dbReference>
<organism evidence="2 3">
    <name type="scientific">Geomonas paludis</name>
    <dbReference type="NCBI Taxonomy" id="2740185"/>
    <lineage>
        <taxon>Bacteria</taxon>
        <taxon>Pseudomonadati</taxon>
        <taxon>Thermodesulfobacteriota</taxon>
        <taxon>Desulfuromonadia</taxon>
        <taxon>Geobacterales</taxon>
        <taxon>Geobacteraceae</taxon>
        <taxon>Geomonas</taxon>
    </lineage>
</organism>
<dbReference type="CDD" id="cd00063">
    <property type="entry name" value="FN3"/>
    <property type="match status" value="1"/>
</dbReference>
<dbReference type="InterPro" id="IPR036116">
    <property type="entry name" value="FN3_sf"/>
</dbReference>
<proteinExistence type="predicted"/>
<reference evidence="2" key="1">
    <citation type="submission" date="2022-04" db="EMBL/GenBank/DDBJ databases">
        <authorList>
            <person name="Liu G."/>
        </authorList>
    </citation>
    <scope>NUCLEOTIDE SEQUENCE</scope>
    <source>
        <strain evidence="2">RG22</strain>
    </source>
</reference>
<dbReference type="PROSITE" id="PS50853">
    <property type="entry name" value="FN3"/>
    <property type="match status" value="1"/>
</dbReference>
<accession>A0ABY4LIF4</accession>
<dbReference type="Proteomes" id="UP000831485">
    <property type="component" value="Chromosome"/>
</dbReference>
<evidence type="ECO:0000259" key="1">
    <source>
        <dbReference type="PROSITE" id="PS50853"/>
    </source>
</evidence>
<dbReference type="SMART" id="SM00060">
    <property type="entry name" value="FN3"/>
    <property type="match status" value="1"/>
</dbReference>
<dbReference type="InterPro" id="IPR003961">
    <property type="entry name" value="FN3_dom"/>
</dbReference>
<dbReference type="Pfam" id="PF00041">
    <property type="entry name" value="fn3"/>
    <property type="match status" value="1"/>
</dbReference>
<dbReference type="Pfam" id="PF17957">
    <property type="entry name" value="Big_7"/>
    <property type="match status" value="7"/>
</dbReference>
<dbReference type="Gene3D" id="2.60.40.10">
    <property type="entry name" value="Immunoglobulins"/>
    <property type="match status" value="8"/>
</dbReference>
<dbReference type="EMBL" id="CP096574">
    <property type="protein sequence ID" value="UPU37771.1"/>
    <property type="molecule type" value="Genomic_DNA"/>
</dbReference>
<keyword evidence="3" id="KW-1185">Reference proteome</keyword>
<evidence type="ECO:0000313" key="3">
    <source>
        <dbReference type="Proteomes" id="UP000831485"/>
    </source>
</evidence>